<comment type="subcellular location">
    <subcellularLocation>
        <location evidence="1">Host endoplasmic reticulum membrane</location>
        <topology evidence="1">Single-pass type II membrane protein</topology>
    </subcellularLocation>
</comment>
<dbReference type="EMBL" id="KM609340">
    <property type="protein sequence ID" value="AJB28367.1"/>
    <property type="molecule type" value="Genomic_DNA"/>
</dbReference>
<reference evidence="10" key="1">
    <citation type="journal article" date="2015" name="J. Gen. Virol.">
        <title>African swine fever virus CD2v and C-type lectin gene loci mediate serological specificity.</title>
        <authorList>
            <person name="Malogolovkin A."/>
            <person name="Burmakina G."/>
            <person name="Tulman E.R."/>
            <person name="Delhon G."/>
            <person name="Diel D.G."/>
            <person name="Salnikov N."/>
            <person name="Kutish G.F."/>
            <person name="Kolbasov D."/>
            <person name="Rock D.L."/>
        </authorList>
    </citation>
    <scope>NUCLEOTIDE SEQUENCE</scope>
    <source>
        <strain evidence="8">Katanga</strain>
        <strain evidence="9">L-50</strain>
        <strain evidence="10">L-57</strain>
        <strain evidence="11">LC-PP</strain>
    </source>
</reference>
<organismHost>
    <name type="scientific">Sus scrofa</name>
    <name type="common">Pig</name>
    <dbReference type="NCBI Taxonomy" id="9823"/>
</organismHost>
<protein>
    <recommendedName>
        <fullName evidence="4">Lectin-like protein EP153R</fullName>
    </recommendedName>
</protein>
<organismHost>
    <name type="scientific">Ornithodoros</name>
    <name type="common">relapsing fever ticks</name>
    <dbReference type="NCBI Taxonomy" id="6937"/>
</organismHost>
<keyword evidence="7" id="KW-1133">Transmembrane helix</keyword>
<evidence type="ECO:0000256" key="5">
    <source>
        <dbReference type="ARBA" id="ARBA00023323"/>
    </source>
</evidence>
<dbReference type="InterPro" id="IPR016187">
    <property type="entry name" value="CTDL_fold"/>
</dbReference>
<evidence type="ECO:0000256" key="4">
    <source>
        <dbReference type="ARBA" id="ARBA00018127"/>
    </source>
</evidence>
<comment type="subunit">
    <text evidence="3">Homodimer.</text>
</comment>
<keyword evidence="10" id="KW-0430">Lectin</keyword>
<keyword evidence="7" id="KW-0472">Membrane</keyword>
<keyword evidence="5" id="KW-0945">Host-virus interaction</keyword>
<organismHost>
    <name type="scientific">Phacochoerus africanus</name>
    <name type="common">Warthog</name>
    <dbReference type="NCBI Taxonomy" id="41426"/>
</organismHost>
<organism evidence="10">
    <name type="scientific">African swine fever virus</name>
    <name type="common">ASFV</name>
    <dbReference type="NCBI Taxonomy" id="10497"/>
    <lineage>
        <taxon>Viruses</taxon>
        <taxon>Varidnaviria</taxon>
        <taxon>Bamfordvirae</taxon>
        <taxon>Nucleocytoviricota</taxon>
        <taxon>Pokkesviricetes</taxon>
        <taxon>Asfuvirales</taxon>
        <taxon>Asfarviridae</taxon>
        <taxon>Asfivirus</taxon>
        <taxon>Asfivirus haemorrhagiae</taxon>
    </lineage>
</organism>
<organismHost>
    <name type="scientific">Ornithodoros moubata</name>
    <name type="common">Soft tick</name>
    <name type="synonym">Argasid tick</name>
    <dbReference type="NCBI Taxonomy" id="6938"/>
</organismHost>
<organismHost>
    <name type="scientific">Potamochoerus larvatus</name>
    <name type="common">Bushpig</name>
    <dbReference type="NCBI Taxonomy" id="273792"/>
</organismHost>
<dbReference type="EMBL" id="KM609344">
    <property type="protein sequence ID" value="AJB28374.1"/>
    <property type="molecule type" value="Genomic_DNA"/>
</dbReference>
<dbReference type="GO" id="GO:0030246">
    <property type="term" value="F:carbohydrate binding"/>
    <property type="evidence" value="ECO:0007669"/>
    <property type="project" value="UniProtKB-KW"/>
</dbReference>
<evidence type="ECO:0000313" key="8">
    <source>
        <dbReference type="EMBL" id="AJB28367.1"/>
    </source>
</evidence>
<evidence type="ECO:0000313" key="11">
    <source>
        <dbReference type="EMBL" id="AJB28376.1"/>
    </source>
</evidence>
<proteinExistence type="inferred from homology"/>
<evidence type="ECO:0000256" key="2">
    <source>
        <dbReference type="ARBA" id="ARBA00010967"/>
    </source>
</evidence>
<evidence type="ECO:0000313" key="10">
    <source>
        <dbReference type="EMBL" id="AJB28374.1"/>
    </source>
</evidence>
<dbReference type="InterPro" id="IPR016186">
    <property type="entry name" value="C-type_lectin-like/link_sf"/>
</dbReference>
<dbReference type="EMBL" id="KM609345">
    <property type="protein sequence ID" value="AJB28376.1"/>
    <property type="molecule type" value="Genomic_DNA"/>
</dbReference>
<dbReference type="Gene3D" id="3.10.100.10">
    <property type="entry name" value="Mannose-Binding Protein A, subunit A"/>
    <property type="match status" value="1"/>
</dbReference>
<accession>A0A0A7W6T2</accession>
<sequence>MFSNKKYIGLIDKYCEKKILDDSSTIKICYILIGILIGTNMITLIYNFIFWDNYIKCIQNDDKMFYCPKDWVGYNNVCYYFSNSNDAKNYMNASNYCNKKNSTLANNTTNLVNLTKILNFTKQYTHESFYWVNYSLNNNMSLTLQNSNFPSSGRRKYMDLLYICSI</sequence>
<dbReference type="GO" id="GO:0052150">
    <property type="term" value="P:symbiont-mediated perturbation of host apoptosis"/>
    <property type="evidence" value="ECO:0007669"/>
    <property type="project" value="UniProtKB-KW"/>
</dbReference>
<feature type="transmembrane region" description="Helical" evidence="7">
    <location>
        <begin position="28"/>
        <end position="51"/>
    </location>
</feature>
<dbReference type="GO" id="GO:0044167">
    <property type="term" value="C:host cell endoplasmic reticulum membrane"/>
    <property type="evidence" value="ECO:0007669"/>
    <property type="project" value="UniProtKB-SubCell"/>
</dbReference>
<keyword evidence="7" id="KW-0812">Transmembrane</keyword>
<dbReference type="SUPFAM" id="SSF56436">
    <property type="entry name" value="C-type lectin-like"/>
    <property type="match status" value="1"/>
</dbReference>
<evidence type="ECO:0000313" key="9">
    <source>
        <dbReference type="EMBL" id="AJB28372.1"/>
    </source>
</evidence>
<keyword evidence="5" id="KW-1119">Modulation of host cell apoptosis by virus</keyword>
<evidence type="ECO:0000256" key="3">
    <source>
        <dbReference type="ARBA" id="ARBA00011738"/>
    </source>
</evidence>
<evidence type="ECO:0000256" key="1">
    <source>
        <dbReference type="ARBA" id="ARBA00004641"/>
    </source>
</evidence>
<comment type="function">
    <text evidence="6">Down-regulates MHC-I expression by impairing the appropriate configuration or presentation into the plasma membrane of the latter. Participates in viral hemadsorption, which may help viral spread. Reduces the transactivating activity of host TP53, thus inhibiting apoptosis. Non-essential for virus growth in swine macrophage cell cultures.</text>
</comment>
<comment type="similarity">
    <text evidence="2">Belongs to the asfivirus lectin-like protein family.</text>
</comment>
<dbReference type="Pfam" id="PF05473">
    <property type="entry name" value="UL45"/>
    <property type="match status" value="1"/>
</dbReference>
<dbReference type="EMBL" id="KM609343">
    <property type="protein sequence ID" value="AJB28372.1"/>
    <property type="molecule type" value="Genomic_DNA"/>
</dbReference>
<evidence type="ECO:0000256" key="7">
    <source>
        <dbReference type="SAM" id="Phobius"/>
    </source>
</evidence>
<organismHost>
    <name type="scientific">Phacochoerus aethiopicus</name>
    <name type="common">Warthog</name>
    <dbReference type="NCBI Taxonomy" id="85517"/>
</organismHost>
<name>A0A0A7W6T2_ASF</name>
<evidence type="ECO:0000256" key="6">
    <source>
        <dbReference type="ARBA" id="ARBA00046054"/>
    </source>
</evidence>